<name>A0A0V0S2M8_9BILA</name>
<dbReference type="EMBL" id="JYDL01000044">
    <property type="protein sequence ID" value="KRX20887.1"/>
    <property type="molecule type" value="Genomic_DNA"/>
</dbReference>
<gene>
    <name evidence="3" type="ORF">T07_8070</name>
</gene>
<organism evidence="3 4">
    <name type="scientific">Trichinella nelsoni</name>
    <dbReference type="NCBI Taxonomy" id="6336"/>
    <lineage>
        <taxon>Eukaryota</taxon>
        <taxon>Metazoa</taxon>
        <taxon>Ecdysozoa</taxon>
        <taxon>Nematoda</taxon>
        <taxon>Enoplea</taxon>
        <taxon>Dorylaimia</taxon>
        <taxon>Trichinellida</taxon>
        <taxon>Trichinellidae</taxon>
        <taxon>Trichinella</taxon>
    </lineage>
</organism>
<dbReference type="OrthoDB" id="6376096at2759"/>
<evidence type="ECO:0000313" key="4">
    <source>
        <dbReference type="Proteomes" id="UP000054630"/>
    </source>
</evidence>
<feature type="domain" description="DUF7047" evidence="2">
    <location>
        <begin position="249"/>
        <end position="286"/>
    </location>
</feature>
<evidence type="ECO:0000256" key="1">
    <source>
        <dbReference type="SAM" id="MobiDB-lite"/>
    </source>
</evidence>
<dbReference type="AlphaFoldDB" id="A0A0V0S2M8"/>
<dbReference type="Pfam" id="PF23088">
    <property type="entry name" value="DUF7047"/>
    <property type="match status" value="1"/>
</dbReference>
<dbReference type="STRING" id="6336.A0A0V0S2M8"/>
<feature type="compositionally biased region" description="Basic and acidic residues" evidence="1">
    <location>
        <begin position="89"/>
        <end position="104"/>
    </location>
</feature>
<sequence>MYYLYKTKDISLEDYITRRQTWTHGSQTKLIDRCVEMVRRRGARCPARNDRKVSDGENGLGLVPGRIICVIRRERTWSAQGVIASDDSDAAKQEEGQIREGAERPHRKPYGRCGRLESASTNPYGLPDGGLQRQAIMPDTYGIRLEHGIVGYENCAELRALLGSGAYIDDILVNESVVSVHRVKRHLAHYGLTCKTHERAADGAQLLGLKVWGEQGKLMLKRDNDVGVAADELTRRSFHTAASWLATFRIAATYIKRKANDAITSWDEVIESGKLRDLIQETALAVWVDASSQEVGVALEIGGSVVEDVTWLSPDDAQHINMAELDAVIKGFNMAFSWQITKIRLMTD</sequence>
<reference evidence="3 4" key="1">
    <citation type="submission" date="2015-01" db="EMBL/GenBank/DDBJ databases">
        <title>Evolution of Trichinella species and genotypes.</title>
        <authorList>
            <person name="Korhonen P.K."/>
            <person name="Edoardo P."/>
            <person name="Giuseppe L.R."/>
            <person name="Gasser R.B."/>
        </authorList>
    </citation>
    <scope>NUCLEOTIDE SEQUENCE [LARGE SCALE GENOMIC DNA]</scope>
    <source>
        <strain evidence="3">ISS37</strain>
    </source>
</reference>
<keyword evidence="4" id="KW-1185">Reference proteome</keyword>
<evidence type="ECO:0000259" key="2">
    <source>
        <dbReference type="Pfam" id="PF23088"/>
    </source>
</evidence>
<comment type="caution">
    <text evidence="3">The sequence shown here is derived from an EMBL/GenBank/DDBJ whole genome shotgun (WGS) entry which is preliminary data.</text>
</comment>
<evidence type="ECO:0000313" key="3">
    <source>
        <dbReference type="EMBL" id="KRX20887.1"/>
    </source>
</evidence>
<dbReference type="InterPro" id="IPR055475">
    <property type="entry name" value="DUF7047"/>
</dbReference>
<proteinExistence type="predicted"/>
<accession>A0A0V0S2M8</accession>
<dbReference type="Proteomes" id="UP000054630">
    <property type="component" value="Unassembled WGS sequence"/>
</dbReference>
<feature type="region of interest" description="Disordered" evidence="1">
    <location>
        <begin position="86"/>
        <end position="128"/>
    </location>
</feature>
<protein>
    <recommendedName>
        <fullName evidence="2">DUF7047 domain-containing protein</fullName>
    </recommendedName>
</protein>